<evidence type="ECO:0000313" key="4">
    <source>
        <dbReference type="Proteomes" id="UP000075578"/>
    </source>
</evidence>
<gene>
    <name evidence="3" type="ORF">AMQ74_00799</name>
</gene>
<dbReference type="Pfam" id="PF14811">
    <property type="entry name" value="TPD"/>
    <property type="match status" value="1"/>
</dbReference>
<accession>A0A150J4V9</accession>
<evidence type="ECO:0000313" key="3">
    <source>
        <dbReference type="EMBL" id="KYC52253.1"/>
    </source>
</evidence>
<evidence type="ECO:0000256" key="2">
    <source>
        <dbReference type="ARBA" id="ARBA00022490"/>
    </source>
</evidence>
<dbReference type="GO" id="GO:0005737">
    <property type="term" value="C:cytoplasm"/>
    <property type="evidence" value="ECO:0007669"/>
    <property type="project" value="UniProtKB-SubCell"/>
</dbReference>
<dbReference type="PANTHER" id="PTHR31661:SF1">
    <property type="entry name" value="CDAN1-INTERACTING NUCLEASE 1"/>
    <property type="match status" value="1"/>
</dbReference>
<comment type="caution">
    <text evidence="3">The sequence shown here is derived from an EMBL/GenBank/DDBJ whole genome shotgun (WGS) entry which is preliminary data.</text>
</comment>
<comment type="subcellular location">
    <subcellularLocation>
        <location evidence="1">Cytoplasm</location>
    </subcellularLocation>
</comment>
<reference evidence="3 4" key="1">
    <citation type="journal article" date="2016" name="ISME J.">
        <title>Chasing the elusive Euryarchaeota class WSA2: genomes reveal a uniquely fastidious methyl-reducing methanogen.</title>
        <authorList>
            <person name="Nobu M.K."/>
            <person name="Narihiro T."/>
            <person name="Kuroda K."/>
            <person name="Mei R."/>
            <person name="Liu W.T."/>
        </authorList>
    </citation>
    <scope>NUCLEOTIDE SEQUENCE [LARGE SCALE GENOMIC DNA]</scope>
    <source>
        <strain evidence="3">U1lsi0528_Bin089</strain>
    </source>
</reference>
<evidence type="ECO:0008006" key="5">
    <source>
        <dbReference type="Google" id="ProtNLM"/>
    </source>
</evidence>
<name>A0A150J4V9_9EURY</name>
<dbReference type="InterPro" id="IPR029404">
    <property type="entry name" value="CDIN1"/>
</dbReference>
<dbReference type="EMBL" id="LNGD01000036">
    <property type="protein sequence ID" value="KYC52253.1"/>
    <property type="molecule type" value="Genomic_DNA"/>
</dbReference>
<dbReference type="Proteomes" id="UP000075578">
    <property type="component" value="Unassembled WGS sequence"/>
</dbReference>
<proteinExistence type="predicted"/>
<keyword evidence="2" id="KW-0963">Cytoplasm</keyword>
<evidence type="ECO:0000256" key="1">
    <source>
        <dbReference type="ARBA" id="ARBA00004496"/>
    </source>
</evidence>
<dbReference type="AlphaFoldDB" id="A0A150J4V9"/>
<protein>
    <recommendedName>
        <fullName evidence="5">CDAN1-interacting nuclease 1</fullName>
    </recommendedName>
</protein>
<sequence>MKENRKYLKVFLLSLVKSGSMKKQVYMEIYKSLNSREDIPPLSSKYGIEEDVLISILSQKTVRNVKKDYYPIMNRIHELVKLWDKGLTFQDISNKLVFSPILIATMILKEKNYSKKDIKNFLNNPDSIEDERIRTEIKKAIEIDIAYSPQSSKIQRENGKKGEEMLKFYLDQKEIQFLREDDLRKLGSVKTPDFLLNKVIRIRGRRVFWFESKASFCDYIEFKQDYNKQLKHYISLFGPGIVVYWKGYIDDIITDKRVLVVDKNFFEKSFTSFEYD</sequence>
<organism evidence="3 4">
    <name type="scientific">Candidatus Methanofastidiosum methylothiophilum</name>
    <dbReference type="NCBI Taxonomy" id="1705564"/>
    <lineage>
        <taxon>Archaea</taxon>
        <taxon>Methanobacteriati</taxon>
        <taxon>Methanobacteriota</taxon>
        <taxon>Stenosarchaea group</taxon>
        <taxon>Candidatus Methanofastidiosia</taxon>
        <taxon>Candidatus Methanofastidiosales</taxon>
        <taxon>Candidatus Methanofastidiosaceae</taxon>
        <taxon>Candidatus Methanofastidiosum</taxon>
    </lineage>
</organism>
<dbReference type="PANTHER" id="PTHR31661">
    <property type="entry name" value="SIMILAR TO CDNA SEQUENCE BC052040"/>
    <property type="match status" value="1"/>
</dbReference>